<evidence type="ECO:0000313" key="3">
    <source>
        <dbReference type="Proteomes" id="UP000289859"/>
    </source>
</evidence>
<keyword evidence="1" id="KW-0732">Signal</keyword>
<keyword evidence="2" id="KW-0378">Hydrolase</keyword>
<keyword evidence="2" id="KW-0121">Carboxypeptidase</keyword>
<name>A0A4Q0PFI4_9FLAO</name>
<dbReference type="InterPro" id="IPR008969">
    <property type="entry name" value="CarboxyPept-like_regulatory"/>
</dbReference>
<dbReference type="Proteomes" id="UP000289859">
    <property type="component" value="Unassembled WGS sequence"/>
</dbReference>
<gene>
    <name evidence="2" type="ORF">DSM02_747</name>
</gene>
<keyword evidence="3" id="KW-1185">Reference proteome</keyword>
<feature type="chain" id="PRO_5020698106" evidence="1">
    <location>
        <begin position="24"/>
        <end position="137"/>
    </location>
</feature>
<comment type="caution">
    <text evidence="2">The sequence shown here is derived from an EMBL/GenBank/DDBJ whole genome shotgun (WGS) entry which is preliminary data.</text>
</comment>
<feature type="signal peptide" evidence="1">
    <location>
        <begin position="1"/>
        <end position="23"/>
    </location>
</feature>
<dbReference type="AlphaFoldDB" id="A0A4Q0PFI4"/>
<organism evidence="2 3">
    <name type="scientific">Leeuwenhoekiella polynyae</name>
    <dbReference type="NCBI Taxonomy" id="1550906"/>
    <lineage>
        <taxon>Bacteria</taxon>
        <taxon>Pseudomonadati</taxon>
        <taxon>Bacteroidota</taxon>
        <taxon>Flavobacteriia</taxon>
        <taxon>Flavobacteriales</taxon>
        <taxon>Flavobacteriaceae</taxon>
        <taxon>Leeuwenhoekiella</taxon>
    </lineage>
</organism>
<sequence>MKQINKNILVFLGCLLLSAVVWAQEKTVTGTVTDPQGMPLPGVNVLVQGTTSGTQTDFDGNFQIQASEGAVLVFSYVGMKSISQPITGANTYSITMEEDSAVLDEVVLVGYGTQKKIKHHHCRCYNGHRNFKSATYQ</sequence>
<keyword evidence="2" id="KW-0645">Protease</keyword>
<dbReference type="FunFam" id="2.60.40.1120:FF:000003">
    <property type="entry name" value="Outer membrane protein Omp121"/>
    <property type="match status" value="1"/>
</dbReference>
<accession>A0A4Q0PFI4</accession>
<dbReference type="Pfam" id="PF13715">
    <property type="entry name" value="CarbopepD_reg_2"/>
    <property type="match status" value="1"/>
</dbReference>
<dbReference type="EMBL" id="QOVK01000002">
    <property type="protein sequence ID" value="RXG25581.1"/>
    <property type="molecule type" value="Genomic_DNA"/>
</dbReference>
<reference evidence="2 3" key="1">
    <citation type="submission" date="2018-07" db="EMBL/GenBank/DDBJ databases">
        <title>Leeuwenhoekiella genomics.</title>
        <authorList>
            <person name="Tahon G."/>
            <person name="Willems A."/>
        </authorList>
    </citation>
    <scope>NUCLEOTIDE SEQUENCE [LARGE SCALE GENOMIC DNA]</scope>
    <source>
        <strain evidence="2 3">LMG 29608</strain>
    </source>
</reference>
<dbReference type="GO" id="GO:0004180">
    <property type="term" value="F:carboxypeptidase activity"/>
    <property type="evidence" value="ECO:0007669"/>
    <property type="project" value="UniProtKB-KW"/>
</dbReference>
<evidence type="ECO:0000256" key="1">
    <source>
        <dbReference type="SAM" id="SignalP"/>
    </source>
</evidence>
<evidence type="ECO:0000313" key="2">
    <source>
        <dbReference type="EMBL" id="RXG25581.1"/>
    </source>
</evidence>
<proteinExistence type="predicted"/>
<dbReference type="Gene3D" id="2.60.40.1120">
    <property type="entry name" value="Carboxypeptidase-like, regulatory domain"/>
    <property type="match status" value="1"/>
</dbReference>
<dbReference type="SUPFAM" id="SSF49464">
    <property type="entry name" value="Carboxypeptidase regulatory domain-like"/>
    <property type="match status" value="1"/>
</dbReference>
<dbReference type="RefSeq" id="WP_205875077.1">
    <property type="nucleotide sequence ID" value="NZ_JBHUOO010000018.1"/>
</dbReference>
<protein>
    <submittedName>
        <fullName evidence="2">Carboxypeptidase-like protein</fullName>
    </submittedName>
</protein>